<gene>
    <name evidence="1" type="ORF">SAMN05660236_2106</name>
</gene>
<keyword evidence="2" id="KW-1185">Reference proteome</keyword>
<protein>
    <submittedName>
        <fullName evidence="1">Uncharacterized protein</fullName>
    </submittedName>
</protein>
<dbReference type="RefSeq" id="WP_079686595.1">
    <property type="nucleotide sequence ID" value="NZ_FUZU01000001.1"/>
</dbReference>
<sequence length="296" mass="33144">MHLLKSLFLPDFPSGSSINFYDDKLFLVGDDASSILILDSSYEKIGSVQLFEHPEKRIPKKEKTDFEASSFLSIDGMEHLLIMGSGSKRLRKKIYLIPFQERKLDLSQSSIIDTDIFVDRVLSSGVDEVNFEGVAFMGTSLVISNRGNRKNITNHLIITDERFWNNQSEVVMRVTPLQVPSFSSNVPGVSEIYYEVSLDLLLIALSSEDTDTAYNDGAIGNSYIGWIRNFGSKIMNSVFTIEGIVCLPDIHSDFAREKIEGLCIAQIEGNSMIIHLISDNDQGESKLFKVKMPIPS</sequence>
<organism evidence="1 2">
    <name type="scientific">Ohtaekwangia koreensis</name>
    <dbReference type="NCBI Taxonomy" id="688867"/>
    <lineage>
        <taxon>Bacteria</taxon>
        <taxon>Pseudomonadati</taxon>
        <taxon>Bacteroidota</taxon>
        <taxon>Cytophagia</taxon>
        <taxon>Cytophagales</taxon>
        <taxon>Fulvivirgaceae</taxon>
        <taxon>Ohtaekwangia</taxon>
    </lineage>
</organism>
<accession>A0A1T5KER7</accession>
<dbReference type="EMBL" id="FUZU01000001">
    <property type="protein sequence ID" value="SKC62232.1"/>
    <property type="molecule type" value="Genomic_DNA"/>
</dbReference>
<evidence type="ECO:0000313" key="2">
    <source>
        <dbReference type="Proteomes" id="UP000190961"/>
    </source>
</evidence>
<name>A0A1T5KER7_9BACT</name>
<dbReference type="InterPro" id="IPR053851">
    <property type="entry name" value="DUF6929"/>
</dbReference>
<dbReference type="OrthoDB" id="6710009at2"/>
<proteinExistence type="predicted"/>
<reference evidence="1 2" key="1">
    <citation type="submission" date="2017-02" db="EMBL/GenBank/DDBJ databases">
        <authorList>
            <person name="Peterson S.W."/>
        </authorList>
    </citation>
    <scope>NUCLEOTIDE SEQUENCE [LARGE SCALE GENOMIC DNA]</scope>
    <source>
        <strain evidence="1 2">DSM 25262</strain>
    </source>
</reference>
<dbReference type="Proteomes" id="UP000190961">
    <property type="component" value="Unassembled WGS sequence"/>
</dbReference>
<dbReference type="AlphaFoldDB" id="A0A1T5KER7"/>
<dbReference type="STRING" id="688867.SAMN05660236_2106"/>
<evidence type="ECO:0000313" key="1">
    <source>
        <dbReference type="EMBL" id="SKC62232.1"/>
    </source>
</evidence>
<dbReference type="Pfam" id="PF22000">
    <property type="entry name" value="DUF6929"/>
    <property type="match status" value="1"/>
</dbReference>